<dbReference type="InterPro" id="IPR017871">
    <property type="entry name" value="ABC_transporter-like_CS"/>
</dbReference>
<dbReference type="CDD" id="cd03225">
    <property type="entry name" value="ABC_cobalt_CbiO_domain1"/>
    <property type="match status" value="2"/>
</dbReference>
<proteinExistence type="inferred from homology"/>
<dbReference type="InterPro" id="IPR050095">
    <property type="entry name" value="ECF_ABC_transporter_ATP-bd"/>
</dbReference>
<name>A0A7J5AYY0_9MICO</name>
<evidence type="ECO:0000256" key="1">
    <source>
        <dbReference type="ARBA" id="ARBA00005417"/>
    </source>
</evidence>
<dbReference type="GO" id="GO:0016887">
    <property type="term" value="F:ATP hydrolysis activity"/>
    <property type="evidence" value="ECO:0007669"/>
    <property type="project" value="InterPro"/>
</dbReference>
<evidence type="ECO:0000256" key="3">
    <source>
        <dbReference type="ARBA" id="ARBA00022741"/>
    </source>
</evidence>
<protein>
    <submittedName>
        <fullName evidence="6">ATP-binding cassette domain-containing protein</fullName>
    </submittedName>
</protein>
<dbReference type="PANTHER" id="PTHR43553">
    <property type="entry name" value="HEAVY METAL TRANSPORTER"/>
    <property type="match status" value="1"/>
</dbReference>
<keyword evidence="7" id="KW-1185">Reference proteome</keyword>
<dbReference type="PROSITE" id="PS00211">
    <property type="entry name" value="ABC_TRANSPORTER_1"/>
    <property type="match status" value="2"/>
</dbReference>
<dbReference type="GO" id="GO:0043190">
    <property type="term" value="C:ATP-binding cassette (ABC) transporter complex"/>
    <property type="evidence" value="ECO:0007669"/>
    <property type="project" value="TreeGrafter"/>
</dbReference>
<reference evidence="6 7" key="1">
    <citation type="submission" date="2019-09" db="EMBL/GenBank/DDBJ databases">
        <title>Phylogeny of genus Pseudoclavibacter and closely related genus.</title>
        <authorList>
            <person name="Li Y."/>
        </authorList>
    </citation>
    <scope>NUCLEOTIDE SEQUENCE [LARGE SCALE GENOMIC DNA]</scope>
    <source>
        <strain evidence="6 7">THG-MD12</strain>
    </source>
</reference>
<accession>A0A7J5AYY0</accession>
<dbReference type="InterPro" id="IPR027417">
    <property type="entry name" value="P-loop_NTPase"/>
</dbReference>
<dbReference type="InterPro" id="IPR015856">
    <property type="entry name" value="ABC_transpr_CbiO/EcfA_su"/>
</dbReference>
<feature type="domain" description="ABC transporter" evidence="5">
    <location>
        <begin position="34"/>
        <end position="271"/>
    </location>
</feature>
<feature type="domain" description="ABC transporter" evidence="5">
    <location>
        <begin position="292"/>
        <end position="535"/>
    </location>
</feature>
<organism evidence="6 7">
    <name type="scientific">Pseudoclavibacter terrae</name>
    <dbReference type="NCBI Taxonomy" id="1530195"/>
    <lineage>
        <taxon>Bacteria</taxon>
        <taxon>Bacillati</taxon>
        <taxon>Actinomycetota</taxon>
        <taxon>Actinomycetes</taxon>
        <taxon>Micrococcales</taxon>
        <taxon>Microbacteriaceae</taxon>
        <taxon>Pseudoclavibacter</taxon>
    </lineage>
</organism>
<dbReference type="Gene3D" id="3.40.50.300">
    <property type="entry name" value="P-loop containing nucleotide triphosphate hydrolases"/>
    <property type="match status" value="2"/>
</dbReference>
<dbReference type="Proteomes" id="UP000490386">
    <property type="component" value="Unassembled WGS sequence"/>
</dbReference>
<dbReference type="PANTHER" id="PTHR43553:SF24">
    <property type="entry name" value="ENERGY-COUPLING FACTOR TRANSPORTER ATP-BINDING PROTEIN ECFA1"/>
    <property type="match status" value="1"/>
</dbReference>
<evidence type="ECO:0000256" key="2">
    <source>
        <dbReference type="ARBA" id="ARBA00022448"/>
    </source>
</evidence>
<evidence type="ECO:0000256" key="4">
    <source>
        <dbReference type="ARBA" id="ARBA00022840"/>
    </source>
</evidence>
<dbReference type="GO" id="GO:0042626">
    <property type="term" value="F:ATPase-coupled transmembrane transporter activity"/>
    <property type="evidence" value="ECO:0007669"/>
    <property type="project" value="TreeGrafter"/>
</dbReference>
<dbReference type="InterPro" id="IPR003593">
    <property type="entry name" value="AAA+_ATPase"/>
</dbReference>
<dbReference type="InterPro" id="IPR003439">
    <property type="entry name" value="ABC_transporter-like_ATP-bd"/>
</dbReference>
<comment type="caution">
    <text evidence="6">The sequence shown here is derived from an EMBL/GenBank/DDBJ whole genome shotgun (WGS) entry which is preliminary data.</text>
</comment>
<dbReference type="EMBL" id="WBJX01000006">
    <property type="protein sequence ID" value="KAB1636577.1"/>
    <property type="molecule type" value="Genomic_DNA"/>
</dbReference>
<dbReference type="Pfam" id="PF00005">
    <property type="entry name" value="ABC_tran"/>
    <property type="match status" value="2"/>
</dbReference>
<dbReference type="PROSITE" id="PS50893">
    <property type="entry name" value="ABC_TRANSPORTER_2"/>
    <property type="match status" value="2"/>
</dbReference>
<keyword evidence="2" id="KW-0813">Transport</keyword>
<comment type="similarity">
    <text evidence="1">Belongs to the ABC transporter superfamily.</text>
</comment>
<sequence>MAADPRARGDRCTEPLRRGQKLEANRLALVGARVEARGWGWRHADRAKLAVAGLDLTIEPGEAVLLLGPSGAGKSTLLAALAGVLGDHEDDGQELGSLLVDGRHPSDARGTVGLVLQDPQANTVLARIGDDVAFGCENLGVPRAETWARVREALDAVGLRMPLDRSTAQLSGGERQRLAIAGVLAMRPDLILLDEPTANLDPAGVDEVREAVVRAAQASGATLIVIEHRVDVWRSSVDRVVVLGGEQHLLADGTPDLVLEQHRESLLAAGVWIGGHEPQVPRAVLAPGEDLLIADGLGFGRADHALHTQFSATLHAGESTVVLGPNGAGKTTLALTLAGLLTPVEGEVRATQALRDAGDDARVRRGGWGLGRFRAAPPAGPHPSAWRSRQLLTRIGTVFQQPEHQFVAGTVRRELEVGPDAAGRGKRETSERVDELLTALRLSHLAEAHPFTLSGGEQRRLSVATVLATAPRVLIFDEPTFGQDRRTWTELVAIMARLVAEGHALVSVTHDEQLVRVLGDQCIRIGAHDRKDAKVPA</sequence>
<keyword evidence="4 6" id="KW-0067">ATP-binding</keyword>
<evidence type="ECO:0000313" key="6">
    <source>
        <dbReference type="EMBL" id="KAB1636577.1"/>
    </source>
</evidence>
<dbReference type="OrthoDB" id="501320at2"/>
<dbReference type="SMART" id="SM00382">
    <property type="entry name" value="AAA"/>
    <property type="match status" value="2"/>
</dbReference>
<dbReference type="AlphaFoldDB" id="A0A7J5AYY0"/>
<evidence type="ECO:0000259" key="5">
    <source>
        <dbReference type="PROSITE" id="PS50893"/>
    </source>
</evidence>
<dbReference type="SUPFAM" id="SSF52540">
    <property type="entry name" value="P-loop containing nucleoside triphosphate hydrolases"/>
    <property type="match status" value="2"/>
</dbReference>
<dbReference type="GO" id="GO:0005524">
    <property type="term" value="F:ATP binding"/>
    <property type="evidence" value="ECO:0007669"/>
    <property type="project" value="UniProtKB-KW"/>
</dbReference>
<evidence type="ECO:0000313" key="7">
    <source>
        <dbReference type="Proteomes" id="UP000490386"/>
    </source>
</evidence>
<gene>
    <name evidence="6" type="ORF">F8O03_15675</name>
</gene>
<keyword evidence="3" id="KW-0547">Nucleotide-binding</keyword>